<feature type="transmembrane region" description="Helical" evidence="1">
    <location>
        <begin position="6"/>
        <end position="28"/>
    </location>
</feature>
<dbReference type="Proteomes" id="UP000094974">
    <property type="component" value="Unassembled WGS sequence"/>
</dbReference>
<sequence length="310" mass="36942">MSDNQILNITLPFLFIFLLVIYVSTRLFMFKNRKILNKIIFRYFIISLITCLLFSFIYLFIFIGDLQEIGGDNLNPLKLKHVFFENSNQYSENKYLILSDVFFYSASVYFQFPSNVQFSGLAQIVILTERFLGNIIPIILICQTIMEMRSQKNNYQLLQIFLNRGWNILRIRDSYYGKSKALEIIDSNMTIKPLFVENIEEIQDELKYFKVNWNNADKELLPYFLKVLEEPLRDKDVELSLESLQLFYSRDTDNKKYYVQYYEFLKKIENHIFTNESIFGDFNIVLDELKHINKNMIDQSSSHSEELADE</sequence>
<name>A0ABX2ZAB7_PAEPO</name>
<accession>A0ABX2ZAB7</accession>
<dbReference type="EMBL" id="LYND01000151">
    <property type="protein sequence ID" value="ODA07382.1"/>
    <property type="molecule type" value="Genomic_DNA"/>
</dbReference>
<gene>
    <name evidence="2" type="ORF">A7312_09850</name>
</gene>
<keyword evidence="1" id="KW-1133">Transmembrane helix</keyword>
<evidence type="ECO:0000313" key="3">
    <source>
        <dbReference type="Proteomes" id="UP000094974"/>
    </source>
</evidence>
<feature type="transmembrane region" description="Helical" evidence="1">
    <location>
        <begin position="120"/>
        <end position="142"/>
    </location>
</feature>
<protein>
    <submittedName>
        <fullName evidence="2">Uncharacterized protein</fullName>
    </submittedName>
</protein>
<keyword evidence="1" id="KW-0812">Transmembrane</keyword>
<dbReference type="RefSeq" id="WP_068941192.1">
    <property type="nucleotide sequence ID" value="NZ_LYND01000151.1"/>
</dbReference>
<proteinExistence type="predicted"/>
<reference evidence="3" key="1">
    <citation type="submission" date="2016-05" db="EMBL/GenBank/DDBJ databases">
        <title>Whole genome shotgun sequencing of cultured foodborne pathogen.</title>
        <authorList>
            <person name="Zheng J."/>
            <person name="Timme R."/>
            <person name="Allard M."/>
            <person name="Strain E."/>
            <person name="Luo Y."/>
            <person name="Brown E."/>
        </authorList>
    </citation>
    <scope>NUCLEOTIDE SEQUENCE [LARGE SCALE GENOMIC DNA]</scope>
    <source>
        <strain evidence="3">CFSAN034343</strain>
    </source>
</reference>
<evidence type="ECO:0000256" key="1">
    <source>
        <dbReference type="SAM" id="Phobius"/>
    </source>
</evidence>
<keyword evidence="3" id="KW-1185">Reference proteome</keyword>
<evidence type="ECO:0000313" key="2">
    <source>
        <dbReference type="EMBL" id="ODA07382.1"/>
    </source>
</evidence>
<organism evidence="2 3">
    <name type="scientific">Paenibacillus polymyxa</name>
    <name type="common">Bacillus polymyxa</name>
    <dbReference type="NCBI Taxonomy" id="1406"/>
    <lineage>
        <taxon>Bacteria</taxon>
        <taxon>Bacillati</taxon>
        <taxon>Bacillota</taxon>
        <taxon>Bacilli</taxon>
        <taxon>Bacillales</taxon>
        <taxon>Paenibacillaceae</taxon>
        <taxon>Paenibacillus</taxon>
    </lineage>
</organism>
<comment type="caution">
    <text evidence="2">The sequence shown here is derived from an EMBL/GenBank/DDBJ whole genome shotgun (WGS) entry which is preliminary data.</text>
</comment>
<keyword evidence="1" id="KW-0472">Membrane</keyword>
<feature type="transmembrane region" description="Helical" evidence="1">
    <location>
        <begin position="40"/>
        <end position="63"/>
    </location>
</feature>